<proteinExistence type="predicted"/>
<feature type="transmembrane region" description="Helical" evidence="11">
    <location>
        <begin position="1078"/>
        <end position="1098"/>
    </location>
</feature>
<evidence type="ECO:0000259" key="12">
    <source>
        <dbReference type="Pfam" id="PF00520"/>
    </source>
</evidence>
<name>A0A267FQS8_9PLAT</name>
<comment type="caution">
    <text evidence="15">The sequence shown here is derived from an EMBL/GenBank/DDBJ whole genome shotgun (WGS) entry which is preliminary data.</text>
</comment>
<evidence type="ECO:0000256" key="6">
    <source>
        <dbReference type="ARBA" id="ARBA00023136"/>
    </source>
</evidence>
<feature type="domain" description="TRPM SLOG" evidence="13">
    <location>
        <begin position="279"/>
        <end position="540"/>
    </location>
</feature>
<keyword evidence="2" id="KW-0813">Transport</keyword>
<evidence type="ECO:0000256" key="11">
    <source>
        <dbReference type="SAM" id="Phobius"/>
    </source>
</evidence>
<dbReference type="InterPro" id="IPR036770">
    <property type="entry name" value="Ankyrin_rpt-contain_sf"/>
</dbReference>
<dbReference type="PROSITE" id="PS50297">
    <property type="entry name" value="ANK_REP_REGION"/>
    <property type="match status" value="1"/>
</dbReference>
<keyword evidence="7" id="KW-0407">Ion channel</keyword>
<dbReference type="Proteomes" id="UP000215902">
    <property type="component" value="Unassembled WGS sequence"/>
</dbReference>
<keyword evidence="9" id="KW-0175">Coiled coil</keyword>
<keyword evidence="16" id="KW-1185">Reference proteome</keyword>
<keyword evidence="8" id="KW-0040">ANK repeat</keyword>
<feature type="transmembrane region" description="Helical" evidence="11">
    <location>
        <begin position="1128"/>
        <end position="1148"/>
    </location>
</feature>
<feature type="coiled-coil region" evidence="9">
    <location>
        <begin position="1402"/>
        <end position="1450"/>
    </location>
</feature>
<dbReference type="Pfam" id="PF18139">
    <property type="entry name" value="LSDAT_euk"/>
    <property type="match status" value="1"/>
</dbReference>
<evidence type="ECO:0000256" key="3">
    <source>
        <dbReference type="ARBA" id="ARBA00022692"/>
    </source>
</evidence>
<evidence type="ECO:0000256" key="8">
    <source>
        <dbReference type="PROSITE-ProRule" id="PRU00023"/>
    </source>
</evidence>
<keyword evidence="3 11" id="KW-0812">Transmembrane</keyword>
<keyword evidence="4 11" id="KW-1133">Transmembrane helix</keyword>
<feature type="transmembrane region" description="Helical" evidence="11">
    <location>
        <begin position="1169"/>
        <end position="1190"/>
    </location>
</feature>
<dbReference type="InterPro" id="IPR041491">
    <property type="entry name" value="TRPM_SLOG"/>
</dbReference>
<feature type="compositionally biased region" description="Basic and acidic residues" evidence="10">
    <location>
        <begin position="40"/>
        <end position="51"/>
    </location>
</feature>
<evidence type="ECO:0000256" key="9">
    <source>
        <dbReference type="SAM" id="Coils"/>
    </source>
</evidence>
<evidence type="ECO:0000256" key="5">
    <source>
        <dbReference type="ARBA" id="ARBA00023065"/>
    </source>
</evidence>
<dbReference type="InterPro" id="IPR002110">
    <property type="entry name" value="Ankyrin_rpt"/>
</dbReference>
<dbReference type="Pfam" id="PF00520">
    <property type="entry name" value="Ion_trans"/>
    <property type="match status" value="1"/>
</dbReference>
<reference evidence="15 16" key="1">
    <citation type="submission" date="2017-06" db="EMBL/GenBank/DDBJ databases">
        <title>A platform for efficient transgenesis in Macrostomum lignano, a flatworm model organism for stem cell research.</title>
        <authorList>
            <person name="Berezikov E."/>
        </authorList>
    </citation>
    <scope>NUCLEOTIDE SEQUENCE [LARGE SCALE GENOMIC DNA]</scope>
    <source>
        <strain evidence="15">DV1</strain>
        <tissue evidence="15">Whole organism</tissue>
    </source>
</reference>
<dbReference type="Pfam" id="PF25508">
    <property type="entry name" value="TRPM2"/>
    <property type="match status" value="1"/>
</dbReference>
<dbReference type="InterPro" id="IPR050927">
    <property type="entry name" value="TRPM"/>
</dbReference>
<evidence type="ECO:0000256" key="4">
    <source>
        <dbReference type="ARBA" id="ARBA00022989"/>
    </source>
</evidence>
<organism evidence="15 16">
    <name type="scientific">Macrostomum lignano</name>
    <dbReference type="NCBI Taxonomy" id="282301"/>
    <lineage>
        <taxon>Eukaryota</taxon>
        <taxon>Metazoa</taxon>
        <taxon>Spiralia</taxon>
        <taxon>Lophotrochozoa</taxon>
        <taxon>Platyhelminthes</taxon>
        <taxon>Rhabditophora</taxon>
        <taxon>Macrostomorpha</taxon>
        <taxon>Macrostomida</taxon>
        <taxon>Macrostomidae</taxon>
        <taxon>Macrostomum</taxon>
    </lineage>
</organism>
<dbReference type="STRING" id="282301.A0A267FQS8"/>
<evidence type="ECO:0000259" key="14">
    <source>
        <dbReference type="Pfam" id="PF25508"/>
    </source>
</evidence>
<feature type="transmembrane region" description="Helical" evidence="11">
    <location>
        <begin position="1009"/>
        <end position="1028"/>
    </location>
</feature>
<evidence type="ECO:0000256" key="1">
    <source>
        <dbReference type="ARBA" id="ARBA00004141"/>
    </source>
</evidence>
<dbReference type="OrthoDB" id="9983120at2759"/>
<feature type="region of interest" description="Disordered" evidence="10">
    <location>
        <begin position="1"/>
        <end position="56"/>
    </location>
</feature>
<dbReference type="PANTHER" id="PTHR13800:SF12">
    <property type="entry name" value="TRANSIENT RECEPTOR POTENTIAL CATION CHANNEL SUBFAMILY M MEMBER-LIKE 2"/>
    <property type="match status" value="1"/>
</dbReference>
<evidence type="ECO:0000259" key="13">
    <source>
        <dbReference type="Pfam" id="PF18139"/>
    </source>
</evidence>
<feature type="region of interest" description="Disordered" evidence="10">
    <location>
        <begin position="1470"/>
        <end position="1515"/>
    </location>
</feature>
<accession>A0A267FQS8</accession>
<dbReference type="PANTHER" id="PTHR13800">
    <property type="entry name" value="TRANSIENT RECEPTOR POTENTIAL CATION CHANNEL, SUBFAMILY M, MEMBER 6"/>
    <property type="match status" value="1"/>
</dbReference>
<keyword evidence="5" id="KW-0406">Ion transport</keyword>
<gene>
    <name evidence="15" type="ORF">BOX15_Mlig003066g3</name>
</gene>
<feature type="domain" description="TRPM-like" evidence="14">
    <location>
        <begin position="651"/>
        <end position="877"/>
    </location>
</feature>
<dbReference type="SUPFAM" id="SSF48403">
    <property type="entry name" value="Ankyrin repeat"/>
    <property type="match status" value="1"/>
</dbReference>
<evidence type="ECO:0000313" key="15">
    <source>
        <dbReference type="EMBL" id="PAA76106.1"/>
    </source>
</evidence>
<feature type="repeat" description="ANK" evidence="8">
    <location>
        <begin position="163"/>
        <end position="196"/>
    </location>
</feature>
<dbReference type="Gene3D" id="1.25.40.20">
    <property type="entry name" value="Ankyrin repeat-containing domain"/>
    <property type="match status" value="1"/>
</dbReference>
<dbReference type="Gene3D" id="3.90.79.10">
    <property type="entry name" value="Nucleoside Triphosphate Pyrophosphohydrolase"/>
    <property type="match status" value="1"/>
</dbReference>
<dbReference type="GO" id="GO:0099604">
    <property type="term" value="F:ligand-gated calcium channel activity"/>
    <property type="evidence" value="ECO:0007669"/>
    <property type="project" value="TreeGrafter"/>
</dbReference>
<sequence length="1786" mass="195476">MLSAKSFTRRRPPAEPPATPLQMRQLADQKSAPSADAEDDRGVPTGDDREAPTGGALTERQLRSLSFQELLELWPDPQRELQLRLDDVGGGELLSCRLLHAAVAADNRDGVRGLLEMAPGLAELSNSRRELPIHVACRLNRPLPAALLLPAMSREAVNSLDGRGRAPLHWAVELGEADCLAELLVSDLCDLALPDSSGRSALDCAREAGPKARACLRLLESAASAPSALAPLRLRRLEPARSHGCRDSEPRAWGAACDSALLANNCFGEVEFPGLGNTAQFCRVAQTCSDADISQLLLGCWALSRPSLVLSVHGSNCDKASFKAAWQKGLWKTAAGSGAWIVTDCCSGLARKTGQAARDFCDAYGPDSVRAIGVYSWGRSAGRECLRSESFAGCNPAHYKSDSPSDGDSDSSADSLDPNHSHLLLVDCAHRDRGCDCCRSDTSWLFRSRFEALLKDWPTLAAGARDSGVGGISETDLSDAASSVSPLCCLLACGMDSSSLYGLHASVHLNRTPLLIIAGTGGLADLLAKLLKDVNESAAEADSMPAAGGDPLSSASLTSRLQEAWDLPPDTPLDEEVRLLRQLVVESQHRIDLFTLDVDSASDLDGRILACLLNSAGGGCGDDGFNGEQLRMAMALDRSDIAKEKVFSGSGRQWRDGELDKFMLAALRENRVAFARLFVQQGFGLDSFVTVRLLETLYTEDYCSGTEPTRIFRNCLDASTGRRNMGSVCLPDIGRLLQRLAGKRYQTPYPVDEASRQGGEQPMERPARDLFIWCLLTQRKELAEFFWTLEKECVPAALLAALLLRQIRDFSDDISEKEELEEIAYDFESKAEGVLNACAEDDQAKSQANLVRQLQHYGESTSLLLAAEGDSIRFISHKICHQLLDNAWMGSLSEKKNGSLKFALQLIAGLLCPFLLPLLVHYKSDNETDISSTVGADRGGEVSADESSKSHKKQTFASRIWSKAGGRVDPELGDGIIVDADEKTSRQRRCCLPFGEYRRRILDFYSAPVVRFSYTTISYLAFLCLYSYTLLFKFGPSLPNWSASHLLLYVWVLSLVLEELRQALLSKISFSAYISDTWNIFDIVAILLFNIGAISFILRLATPVVEALFGVQGDQAGISSSQETLLRLSRLCLALALFVFFLRILQFFSISVTLGPKVVMIQNMITNDLMPFMVILLTFTFGYGIAMWSITFPTNDPSISEAMVMIVRLMRVSYFQIYGEMNMDLITGLAPTCATDPSTCADVWGAWIAPILLGIHMILANGLLFNLLIAMFSHTYELVDASGRQHWSLQRYLLMREFSERSPIAPPLVALWHLAWPLRFLAKRCCVGDVGGDAHSGDTPFKTSYADDRQKERQLMQWERIRALEFLRNLEESPSGQSAGVSGTAAASAEAKPMVLRAAGVNKELEAVRSQLEESFKESLREVDGRVRRLDSMEAQLGQLKDLLEGLRDRLSERHIEVVTSIKNCSIRAAAPESPSATHEVQPSDSVSPSAKSKRKAGDWHWPQSGHFDEELDDPAASDVQPSAWLVALHQHKLCRLLPIGCLSSRKSAALSLCGWADPESTDAIEDSFNGFDQAGGFSRKSHGGRYAVANSAPRNPYKSCTSTTAPDRGGLPLWGPNHCAVLAVTRWKRDDRQNAVKRGGRPVLQAATIVRANRQEFPSFLVKHRSHRCSATCCNLANELKAWLSDRVESVADSANARSEIQAAALKHSVLPGSPDSQAPSAWLETELVNLHEAFSRKFDSQAMLTALAGDGEFVTWMDVGNRADVSSTHSAILKSLAEAHKAYY</sequence>
<feature type="transmembrane region" description="Helical" evidence="11">
    <location>
        <begin position="1247"/>
        <end position="1269"/>
    </location>
</feature>
<dbReference type="EMBL" id="NIVC01000841">
    <property type="protein sequence ID" value="PAA76106.1"/>
    <property type="molecule type" value="Genomic_DNA"/>
</dbReference>
<comment type="subcellular location">
    <subcellularLocation>
        <location evidence="1">Membrane</location>
        <topology evidence="1">Multi-pass membrane protein</topology>
    </subcellularLocation>
</comment>
<dbReference type="GO" id="GO:0005886">
    <property type="term" value="C:plasma membrane"/>
    <property type="evidence" value="ECO:0007669"/>
    <property type="project" value="TreeGrafter"/>
</dbReference>
<protein>
    <submittedName>
        <fullName evidence="15">Uncharacterized protein</fullName>
    </submittedName>
</protein>
<dbReference type="PROSITE" id="PS50088">
    <property type="entry name" value="ANK_REPEAT"/>
    <property type="match status" value="1"/>
</dbReference>
<dbReference type="InterPro" id="IPR005821">
    <property type="entry name" value="Ion_trans_dom"/>
</dbReference>
<feature type="transmembrane region" description="Helical" evidence="11">
    <location>
        <begin position="902"/>
        <end position="922"/>
    </location>
</feature>
<evidence type="ECO:0000256" key="10">
    <source>
        <dbReference type="SAM" id="MobiDB-lite"/>
    </source>
</evidence>
<feature type="compositionally biased region" description="Polar residues" evidence="10">
    <location>
        <begin position="1475"/>
        <end position="1491"/>
    </location>
</feature>
<evidence type="ECO:0000256" key="2">
    <source>
        <dbReference type="ARBA" id="ARBA00022448"/>
    </source>
</evidence>
<keyword evidence="6 11" id="KW-0472">Membrane</keyword>
<dbReference type="InterPro" id="IPR057366">
    <property type="entry name" value="TRPM-like"/>
</dbReference>
<evidence type="ECO:0000256" key="7">
    <source>
        <dbReference type="ARBA" id="ARBA00023303"/>
    </source>
</evidence>
<evidence type="ECO:0000313" key="16">
    <source>
        <dbReference type="Proteomes" id="UP000215902"/>
    </source>
</evidence>
<feature type="domain" description="Ion transport" evidence="12">
    <location>
        <begin position="1019"/>
        <end position="1278"/>
    </location>
</feature>